<evidence type="ECO:0000313" key="19">
    <source>
        <dbReference type="Proteomes" id="UP001163336"/>
    </source>
</evidence>
<evidence type="ECO:0000256" key="12">
    <source>
        <dbReference type="PROSITE-ProRule" id="PRU01360"/>
    </source>
</evidence>
<keyword evidence="8" id="KW-0406">Ion transport</keyword>
<comment type="similarity">
    <text evidence="12 14">Belongs to the TonB-dependent receptor family.</text>
</comment>
<sequence length="763" mass="82350">MRLTKNKLKLLNPAIQSAVALLVLSGGNVAIAQEATTAPPVASAEEGGVNKVVVTARRREETLQDVPVSVTAFSADQLSKVATPDITALATALPNTTLKASRATNSTLTAFIRGVGQADPLAGFESGVGIYIDDIYLARPQAAVADIYDVERIEVLRGPQGTLYGRNTIGGAVKYVTRRLAPQTDARLRATIGQYGQKELVATASTPISETARIGGTFARFKRDGFGKNLTTGGENYDKDVTAARLSAEFTPNQDLFIRIAGDVTQDDSSPKNGHRLIVGRTSGAPILSNVYDTRANLMKALGHDQEVKAHGVSATVEYTINNEWTVKSITASRKDKSYAPIDFDSLAVVDMEVPALYTNKQFSQEFNLTYNGDRLQGVAGVYYIDANAFNHFDTILGGAVPTSTYTMGDIDTKAWAIYADGSYNVTDAFSVSLGGRYTVDKREAEVLRQIYLGNKGTPALGNVGAILFRTDTDLRGGILKREDKKFTPRVAVNYKLNQDHNVYASYSEGFKGGGFEPRLNMVGTKLPLAVAKRGYEPETIETYELGLKSAFNGGRITTNAAVFYSDYQDVQIPGSVAIDTDGDGKDDSFAGVTTNAGKAKIKGAELEAVANLTPNFMIAGMYSYIDAEYKEYIAAGVNVASQRTFQNTPKNSANLRFNYDIPMPVAGYGGKLSLIGSASYKGATAQFETASLLDQESYKLYDASIVWTRLDGKVRVGLHGKNLSDKHYKTGGYLFPTLGNEGTLTAFYGNPRQVSATLEYRF</sequence>
<keyword evidence="19" id="KW-1185">Reference proteome</keyword>
<keyword evidence="6 15" id="KW-0732">Signal</keyword>
<feature type="signal peptide" evidence="15">
    <location>
        <begin position="1"/>
        <end position="32"/>
    </location>
</feature>
<feature type="domain" description="TonB-dependent receptor-like beta-barrel" evidence="16">
    <location>
        <begin position="285"/>
        <end position="724"/>
    </location>
</feature>
<evidence type="ECO:0000259" key="16">
    <source>
        <dbReference type="Pfam" id="PF00593"/>
    </source>
</evidence>
<evidence type="ECO:0000256" key="4">
    <source>
        <dbReference type="ARBA" id="ARBA00022496"/>
    </source>
</evidence>
<keyword evidence="4" id="KW-0410">Iron transport</keyword>
<keyword evidence="7" id="KW-0408">Iron</keyword>
<evidence type="ECO:0000256" key="7">
    <source>
        <dbReference type="ARBA" id="ARBA00023004"/>
    </source>
</evidence>
<protein>
    <submittedName>
        <fullName evidence="18">TonB-dependent receptor</fullName>
    </submittedName>
</protein>
<keyword evidence="2 12" id="KW-0813">Transport</keyword>
<evidence type="ECO:0000256" key="1">
    <source>
        <dbReference type="ARBA" id="ARBA00004571"/>
    </source>
</evidence>
<feature type="chain" id="PRO_5046725508" evidence="15">
    <location>
        <begin position="33"/>
        <end position="763"/>
    </location>
</feature>
<evidence type="ECO:0000256" key="13">
    <source>
        <dbReference type="PROSITE-ProRule" id="PRU10144"/>
    </source>
</evidence>
<dbReference type="InterPro" id="IPR012910">
    <property type="entry name" value="Plug_dom"/>
</dbReference>
<dbReference type="RefSeq" id="WP_281913895.1">
    <property type="nucleotide sequence ID" value="NZ_AP026966.1"/>
</dbReference>
<keyword evidence="9 14" id="KW-0798">TonB box</keyword>
<dbReference type="SUPFAM" id="SSF56935">
    <property type="entry name" value="Porins"/>
    <property type="match status" value="1"/>
</dbReference>
<evidence type="ECO:0000256" key="9">
    <source>
        <dbReference type="ARBA" id="ARBA00023077"/>
    </source>
</evidence>
<dbReference type="EMBL" id="AP026966">
    <property type="protein sequence ID" value="BDT58502.1"/>
    <property type="molecule type" value="Genomic_DNA"/>
</dbReference>
<dbReference type="Gene3D" id="2.40.170.20">
    <property type="entry name" value="TonB-dependent receptor, beta-barrel domain"/>
    <property type="match status" value="1"/>
</dbReference>
<evidence type="ECO:0000256" key="2">
    <source>
        <dbReference type="ARBA" id="ARBA00022448"/>
    </source>
</evidence>
<dbReference type="PANTHER" id="PTHR32552:SF81">
    <property type="entry name" value="TONB-DEPENDENT OUTER MEMBRANE RECEPTOR"/>
    <property type="match status" value="1"/>
</dbReference>
<dbReference type="InterPro" id="IPR000531">
    <property type="entry name" value="Beta-barrel_TonB"/>
</dbReference>
<name>A0ABM8C5K1_9BURK</name>
<organism evidence="18 19">
    <name type="scientific">Massilia varians</name>
    <dbReference type="NCBI Taxonomy" id="457921"/>
    <lineage>
        <taxon>Bacteria</taxon>
        <taxon>Pseudomonadati</taxon>
        <taxon>Pseudomonadota</taxon>
        <taxon>Betaproteobacteria</taxon>
        <taxon>Burkholderiales</taxon>
        <taxon>Oxalobacteraceae</taxon>
        <taxon>Telluria group</taxon>
        <taxon>Massilia</taxon>
    </lineage>
</organism>
<feature type="domain" description="TonB-dependent receptor plug" evidence="17">
    <location>
        <begin position="63"/>
        <end position="172"/>
    </location>
</feature>
<dbReference type="PROSITE" id="PS52016">
    <property type="entry name" value="TONB_DEPENDENT_REC_3"/>
    <property type="match status" value="1"/>
</dbReference>
<keyword evidence="5 12" id="KW-0812">Transmembrane</keyword>
<evidence type="ECO:0000259" key="17">
    <source>
        <dbReference type="Pfam" id="PF07715"/>
    </source>
</evidence>
<keyword evidence="10 12" id="KW-0472">Membrane</keyword>
<dbReference type="InterPro" id="IPR036942">
    <property type="entry name" value="Beta-barrel_TonB_sf"/>
</dbReference>
<dbReference type="CDD" id="cd01347">
    <property type="entry name" value="ligand_gated_channel"/>
    <property type="match status" value="1"/>
</dbReference>
<evidence type="ECO:0000256" key="6">
    <source>
        <dbReference type="ARBA" id="ARBA00022729"/>
    </source>
</evidence>
<proteinExistence type="inferred from homology"/>
<evidence type="ECO:0000256" key="11">
    <source>
        <dbReference type="ARBA" id="ARBA00023237"/>
    </source>
</evidence>
<dbReference type="Proteomes" id="UP001163336">
    <property type="component" value="Chromosome"/>
</dbReference>
<keyword evidence="11 12" id="KW-0998">Cell outer membrane</keyword>
<keyword evidence="18" id="KW-0675">Receptor</keyword>
<dbReference type="PANTHER" id="PTHR32552">
    <property type="entry name" value="FERRICHROME IRON RECEPTOR-RELATED"/>
    <property type="match status" value="1"/>
</dbReference>
<evidence type="ECO:0000256" key="15">
    <source>
        <dbReference type="SAM" id="SignalP"/>
    </source>
</evidence>
<evidence type="ECO:0000256" key="3">
    <source>
        <dbReference type="ARBA" id="ARBA00022452"/>
    </source>
</evidence>
<evidence type="ECO:0000256" key="8">
    <source>
        <dbReference type="ARBA" id="ARBA00023065"/>
    </source>
</evidence>
<dbReference type="InterPro" id="IPR010917">
    <property type="entry name" value="TonB_rcpt_CS"/>
</dbReference>
<keyword evidence="3 12" id="KW-1134">Transmembrane beta strand</keyword>
<comment type="subcellular location">
    <subcellularLocation>
        <location evidence="1 12">Cell outer membrane</location>
        <topology evidence="1 12">Multi-pass membrane protein</topology>
    </subcellularLocation>
</comment>
<reference evidence="18" key="1">
    <citation type="submission" date="2022-11" db="EMBL/GenBank/DDBJ databases">
        <title>Isolation and characterization of PLA-degrading bacterium Massilia sp. from Antarctic soil.</title>
        <authorList>
            <person name="Sato K."/>
            <person name="Gomez-Fuentes C."/>
            <person name="Ahmad S.A."/>
            <person name="Zulkharnain A."/>
        </authorList>
    </citation>
    <scope>NUCLEOTIDE SEQUENCE</scope>
    <source>
        <strain evidence="18">N-3</strain>
    </source>
</reference>
<evidence type="ECO:0000256" key="10">
    <source>
        <dbReference type="ARBA" id="ARBA00023136"/>
    </source>
</evidence>
<feature type="short sequence motif" description="TonB C-terminal box" evidence="13">
    <location>
        <begin position="746"/>
        <end position="763"/>
    </location>
</feature>
<evidence type="ECO:0000313" key="18">
    <source>
        <dbReference type="EMBL" id="BDT58502.1"/>
    </source>
</evidence>
<dbReference type="Pfam" id="PF07715">
    <property type="entry name" value="Plug"/>
    <property type="match status" value="1"/>
</dbReference>
<evidence type="ECO:0000256" key="5">
    <source>
        <dbReference type="ARBA" id="ARBA00022692"/>
    </source>
</evidence>
<dbReference type="Pfam" id="PF00593">
    <property type="entry name" value="TonB_dep_Rec_b-barrel"/>
    <property type="match status" value="1"/>
</dbReference>
<evidence type="ECO:0000256" key="14">
    <source>
        <dbReference type="RuleBase" id="RU003357"/>
    </source>
</evidence>
<gene>
    <name evidence="18" type="ORF">MasN3_19960</name>
</gene>
<dbReference type="InterPro" id="IPR039426">
    <property type="entry name" value="TonB-dep_rcpt-like"/>
</dbReference>
<dbReference type="PROSITE" id="PS01156">
    <property type="entry name" value="TONB_DEPENDENT_REC_2"/>
    <property type="match status" value="1"/>
</dbReference>
<accession>A0ABM8C5K1</accession>